<dbReference type="EMBL" id="CP042425">
    <property type="protein sequence ID" value="QEL14533.1"/>
    <property type="molecule type" value="Genomic_DNA"/>
</dbReference>
<dbReference type="PANTHER" id="PTHR13412:SF0">
    <property type="entry name" value="T-CELL IMMUNOMODULATORY PROTEIN"/>
    <property type="match status" value="1"/>
</dbReference>
<protein>
    <submittedName>
        <fullName evidence="5">Tandem repeat protein</fullName>
    </submittedName>
</protein>
<keyword evidence="2" id="KW-0677">Repeat</keyword>
<feature type="domain" description="Bacterial Ig-like" evidence="4">
    <location>
        <begin position="875"/>
        <end position="954"/>
    </location>
</feature>
<proteinExistence type="predicted"/>
<gene>
    <name evidence="5" type="ORF">PX52LOC_01423</name>
</gene>
<dbReference type="Gene3D" id="2.130.10.130">
    <property type="entry name" value="Integrin alpha, N-terminal"/>
    <property type="match status" value="3"/>
</dbReference>
<keyword evidence="1" id="KW-0732">Signal</keyword>
<dbReference type="Gene3D" id="2.60.40.10">
    <property type="entry name" value="Immunoglobulins"/>
    <property type="match status" value="5"/>
</dbReference>
<feature type="domain" description="Bacterial Ig-like" evidence="4">
    <location>
        <begin position="766"/>
        <end position="860"/>
    </location>
</feature>
<dbReference type="SMART" id="SM00191">
    <property type="entry name" value="Int_alpha"/>
    <property type="match status" value="7"/>
</dbReference>
<dbReference type="SUPFAM" id="SSF69318">
    <property type="entry name" value="Integrin alpha N-terminal domain"/>
    <property type="match status" value="3"/>
</dbReference>
<dbReference type="PANTHER" id="PTHR13412">
    <property type="entry name" value="T-CELL IMMUNOMODULATORY PROTEIN HOMOLOG"/>
    <property type="match status" value="1"/>
</dbReference>
<dbReference type="RefSeq" id="WP_149109420.1">
    <property type="nucleotide sequence ID" value="NZ_CP042425.1"/>
</dbReference>
<dbReference type="Pfam" id="PF13517">
    <property type="entry name" value="FG-GAP_3"/>
    <property type="match status" value="2"/>
</dbReference>
<dbReference type="InterPro" id="IPR013517">
    <property type="entry name" value="FG-GAP"/>
</dbReference>
<dbReference type="InterPro" id="IPR028994">
    <property type="entry name" value="Integrin_alpha_N"/>
</dbReference>
<evidence type="ECO:0000259" key="4">
    <source>
        <dbReference type="Pfam" id="PF16640"/>
    </source>
</evidence>
<reference evidence="6" key="1">
    <citation type="submission" date="2019-08" db="EMBL/GenBank/DDBJ databases">
        <title>Limnoglobus roseus gen. nov., sp. nov., a novel freshwater planctomycete with a giant genome from the family Gemmataceae.</title>
        <authorList>
            <person name="Kulichevskaya I.S."/>
            <person name="Naumoff D.G."/>
            <person name="Miroshnikov K."/>
            <person name="Ivanova A."/>
            <person name="Philippov D.A."/>
            <person name="Hakobyan A."/>
            <person name="Rijpstra I.C."/>
            <person name="Sinninghe Damste J.S."/>
            <person name="Liesack W."/>
            <person name="Dedysh S.N."/>
        </authorList>
    </citation>
    <scope>NUCLEOTIDE SEQUENCE [LARGE SCALE GENOMIC DNA]</scope>
    <source>
        <strain evidence="6">PX52</strain>
    </source>
</reference>
<dbReference type="OrthoDB" id="276155at2"/>
<evidence type="ECO:0000313" key="5">
    <source>
        <dbReference type="EMBL" id="QEL14533.1"/>
    </source>
</evidence>
<evidence type="ECO:0000313" key="6">
    <source>
        <dbReference type="Proteomes" id="UP000324974"/>
    </source>
</evidence>
<evidence type="ECO:0000256" key="3">
    <source>
        <dbReference type="ARBA" id="ARBA00023180"/>
    </source>
</evidence>
<dbReference type="InterPro" id="IPR024881">
    <property type="entry name" value="Tip"/>
</dbReference>
<evidence type="ECO:0000256" key="2">
    <source>
        <dbReference type="ARBA" id="ARBA00022737"/>
    </source>
</evidence>
<evidence type="ECO:0000256" key="1">
    <source>
        <dbReference type="ARBA" id="ARBA00022729"/>
    </source>
</evidence>
<dbReference type="Pfam" id="PF16640">
    <property type="entry name" value="Big_3_5"/>
    <property type="match status" value="4"/>
</dbReference>
<dbReference type="Proteomes" id="UP000324974">
    <property type="component" value="Chromosome"/>
</dbReference>
<name>A0A5C1A8L4_9BACT</name>
<dbReference type="KEGG" id="lrs:PX52LOC_01423"/>
<keyword evidence="6" id="KW-1185">Reference proteome</keyword>
<dbReference type="InterPro" id="IPR013519">
    <property type="entry name" value="Int_alpha_beta-p"/>
</dbReference>
<feature type="domain" description="Bacterial Ig-like" evidence="4">
    <location>
        <begin position="669"/>
        <end position="757"/>
    </location>
</feature>
<keyword evidence="3" id="KW-0325">Glycoprotein</keyword>
<dbReference type="InterPro" id="IPR013783">
    <property type="entry name" value="Ig-like_fold"/>
</dbReference>
<organism evidence="5 6">
    <name type="scientific">Limnoglobus roseus</name>
    <dbReference type="NCBI Taxonomy" id="2598579"/>
    <lineage>
        <taxon>Bacteria</taxon>
        <taxon>Pseudomonadati</taxon>
        <taxon>Planctomycetota</taxon>
        <taxon>Planctomycetia</taxon>
        <taxon>Gemmatales</taxon>
        <taxon>Gemmataceae</taxon>
        <taxon>Limnoglobus</taxon>
    </lineage>
</organism>
<feature type="domain" description="Bacterial Ig-like" evidence="4">
    <location>
        <begin position="577"/>
        <end position="657"/>
    </location>
</feature>
<dbReference type="InterPro" id="IPR032109">
    <property type="entry name" value="Big_3_5"/>
</dbReference>
<sequence>MTASRFDRRPRREVRRPTLVGVNGPRLFVESLEDRVTPAFNPNPLFVAGTVPATTGGFGLNTNGAPQSIVVADFNGDGKDDFAGLAATNGTSFNRVDVYLSKTTGTGYTASSIFVGGTAAPASLAAIDVTSDGKAELATLTQSSGFIQVYRLDNSGTFQFLAGLTIDPDSKGVVNTNLGGIVGGDFNNDGKGDFAVALTGSANGNEYFFLYNNGDGKSYTPIAGTRRTGASTTNFTQPIVADFNGDGNVDLAMLNTSTNQVFVLFGDGALGVSFVRILGVGATPTAVAVGDFDNSGTPDLAVGQSNGNVTLFLKDATGTTFTTKANAVTLGGGAKVVGLAAGDYDVDTYDDLAIVSSRTGSGLQNVDVYLGSKDVRLNGMTPADGTPYGPLTATGGAAATLDFDNNGNADFVTGQGTSGGQLYVPYVNQSGVGGETFLTEDTTNTEFGLPVNYNVVIYPPPLGGALPTGSVEFFDVITDSSNNQTFTSLGSNTLTPSLDAEGSSISVTTFQKVDFSVGQHTVIGKYSGDANYPTTTSNNQVVTVAQGTARAVVTTSIPDTKAAPALQATDTRVLPRPVFGQPVPLTVTVTTPSGLFPPGNVSFFDNNNLIGSGTLDAAGMASITVTNFSLGNHAITVQYLGSANFTTATSNGLPISVEKANSTTTIGISRTSVNFGDAVTLSATVGIASPGVGTPTGTVQFFEGTTLVGTSNVMAASGSASFGVAGLAVGKHSFTALYNGNASVAESQSSNTVSVTVVGTASATTLSANPTAGQVGAPVTLTATVTDTQSPPRAVGVGSVTFVGTDANGQAITLGPVTVGTDGKASTSYSSLPLGNSSFRAVFSGTNSIAGSTSAPVPLTTGRSIPTTTSTNSVGSTSAVVGRDVTFSTQFNAVTGLASPVTGTATFLDNGTPIGTVTLANGLASVTVRLTRGLHTITTTYSGDGVYGPTSTSVDFLITNAIDSITVGAGAGGTDIVRIYNPDGSVTKNPLFAFGPDNVSGARVASGDINGDGVQDYVIGTGPGTQARIRVFDGATNTPLFETFPFENFTGGVFVSVGDITGDLRGDIIVTPDQGGGPRVQIIDGKTFGRVADFFGIDDPNFRGGARAGVGDVNGDGANDLVVSAGFGGGPRIAVYDGRALRQGAQVKLVNDFFAFDPSLRNGAFVAVGDVDGDGFGDLVLGAGPGGGPRVIAISGNDLIKFGGAVLTLKANFFSGDINDRGGVPVAVRNLDGDNRADIVTGSGPGGRRVNAYLGASITPSGQPTPSQSFDAFDDNFNPLGGVFVG</sequence>
<accession>A0A5C1A8L4</accession>